<evidence type="ECO:0008006" key="3">
    <source>
        <dbReference type="Google" id="ProtNLM"/>
    </source>
</evidence>
<dbReference type="InterPro" id="IPR036390">
    <property type="entry name" value="WH_DNA-bd_sf"/>
</dbReference>
<evidence type="ECO:0000313" key="2">
    <source>
        <dbReference type="Proteomes" id="UP000659344"/>
    </source>
</evidence>
<evidence type="ECO:0000313" key="1">
    <source>
        <dbReference type="EMBL" id="GGH22364.1"/>
    </source>
</evidence>
<dbReference type="SUPFAM" id="SSF46785">
    <property type="entry name" value="Winged helix' DNA-binding domain"/>
    <property type="match status" value="1"/>
</dbReference>
<accession>A0ABQ1YE33</accession>
<dbReference type="Proteomes" id="UP000659344">
    <property type="component" value="Unassembled WGS sequence"/>
</dbReference>
<sequence>MTYLVKVDVSPIYDLLSSFMIYTTRKWVNNLDIGPEWIDEIKVKFSPEVDILFTEAAYFPFADYDILYALTIERNPSSDIHKFFDELTTTTVEALYHQLKPYIPTVTTDDIERVIHRYIPLLRIWNDTYFNDVKPQFQPLLEEDAAEKNELLHKMDADALLEYATGGLVLEPRPELDKVIIIPSVHFRPINTYCFYPNVLLIQYPIDLPEVNEDEPPTCLIRLTRALANQERLRLLRYIADDPKSLQQMMVDLNQSKDKLMHDLMRLRVAGLLRIHLMDQDTEKFSIRPDGISELNIFLESYMRL</sequence>
<dbReference type="InterPro" id="IPR036388">
    <property type="entry name" value="WH-like_DNA-bd_sf"/>
</dbReference>
<dbReference type="Gene3D" id="1.10.10.10">
    <property type="entry name" value="Winged helix-like DNA-binding domain superfamily/Winged helix DNA-binding domain"/>
    <property type="match status" value="1"/>
</dbReference>
<reference evidence="2" key="1">
    <citation type="journal article" date="2019" name="Int. J. Syst. Evol. Microbiol.">
        <title>The Global Catalogue of Microorganisms (GCM) 10K type strain sequencing project: providing services to taxonomists for standard genome sequencing and annotation.</title>
        <authorList>
            <consortium name="The Broad Institute Genomics Platform"/>
            <consortium name="The Broad Institute Genome Sequencing Center for Infectious Disease"/>
            <person name="Wu L."/>
            <person name="Ma J."/>
        </authorList>
    </citation>
    <scope>NUCLEOTIDE SEQUENCE [LARGE SCALE GENOMIC DNA]</scope>
    <source>
        <strain evidence="2">CGMCC 1.12769</strain>
    </source>
</reference>
<comment type="caution">
    <text evidence="1">The sequence shown here is derived from an EMBL/GenBank/DDBJ whole genome shotgun (WGS) entry which is preliminary data.</text>
</comment>
<gene>
    <name evidence="1" type="ORF">GCM10008013_20790</name>
</gene>
<organism evidence="1 2">
    <name type="scientific">Paenibacillus segetis</name>
    <dbReference type="NCBI Taxonomy" id="1325360"/>
    <lineage>
        <taxon>Bacteria</taxon>
        <taxon>Bacillati</taxon>
        <taxon>Bacillota</taxon>
        <taxon>Bacilli</taxon>
        <taxon>Bacillales</taxon>
        <taxon>Paenibacillaceae</taxon>
        <taxon>Paenibacillus</taxon>
    </lineage>
</organism>
<proteinExistence type="predicted"/>
<name>A0ABQ1YE33_9BACL</name>
<dbReference type="RefSeq" id="WP_188538375.1">
    <property type="nucleotide sequence ID" value="NZ_BMFT01000001.1"/>
</dbReference>
<dbReference type="EMBL" id="BMFT01000001">
    <property type="protein sequence ID" value="GGH22364.1"/>
    <property type="molecule type" value="Genomic_DNA"/>
</dbReference>
<keyword evidence="2" id="KW-1185">Reference proteome</keyword>
<protein>
    <recommendedName>
        <fullName evidence="3">ArsR family transcriptional regulator</fullName>
    </recommendedName>
</protein>